<dbReference type="Pfam" id="PF15247">
    <property type="entry name" value="SLBP_RNA_bind"/>
    <property type="match status" value="1"/>
</dbReference>
<sequence length="265" mass="29976">MGISAKQNNPRHNEKTSGVSGNSSSANKTRYQKVGNNSLKKIKFHSKSCEDASKQERIFHKLDPKNPREAHKVNQRQKAITKGKNTIGYDIYCRTIPKDKRQKRSMITPSTPDHTLDIPNKKWNGLMRSWRVALHRYDPVDLQESFAAAQEVATAKRQNFPQITPTGANDKTLTVKEKEIANSGLVDLVQMTPNSNSAGDYNSPSRRLELYSPTTSERNDYMEQDHATRQGGILSELDRWEAARQDNEDELQFSGGDDDSDDDLL</sequence>
<accession>A0A7S4EFM2</accession>
<feature type="compositionally biased region" description="Basic and acidic residues" evidence="3">
    <location>
        <begin position="236"/>
        <end position="246"/>
    </location>
</feature>
<dbReference type="GO" id="GO:0071207">
    <property type="term" value="F:histone pre-mRNA stem-loop binding"/>
    <property type="evidence" value="ECO:0007669"/>
    <property type="project" value="TreeGrafter"/>
</dbReference>
<dbReference type="InterPro" id="IPR038294">
    <property type="entry name" value="SLBP_RNA_bind_sf"/>
</dbReference>
<dbReference type="GO" id="GO:0006398">
    <property type="term" value="P:mRNA 3'-end processing by stem-loop binding and cleavage"/>
    <property type="evidence" value="ECO:0007669"/>
    <property type="project" value="TreeGrafter"/>
</dbReference>
<feature type="region of interest" description="Disordered" evidence="3">
    <location>
        <begin position="1"/>
        <end position="39"/>
    </location>
</feature>
<dbReference type="GO" id="GO:0003729">
    <property type="term" value="F:mRNA binding"/>
    <property type="evidence" value="ECO:0007669"/>
    <property type="project" value="InterPro"/>
</dbReference>
<dbReference type="GO" id="GO:0005737">
    <property type="term" value="C:cytoplasm"/>
    <property type="evidence" value="ECO:0007669"/>
    <property type="project" value="TreeGrafter"/>
</dbReference>
<feature type="compositionally biased region" description="Basic and acidic residues" evidence="3">
    <location>
        <begin position="217"/>
        <end position="228"/>
    </location>
</feature>
<dbReference type="EMBL" id="HBIX01003030">
    <property type="protein sequence ID" value="CAE0709584.1"/>
    <property type="molecule type" value="Transcribed_RNA"/>
</dbReference>
<evidence type="ECO:0000259" key="4">
    <source>
        <dbReference type="Pfam" id="PF15247"/>
    </source>
</evidence>
<dbReference type="GO" id="GO:0051028">
    <property type="term" value="P:mRNA transport"/>
    <property type="evidence" value="ECO:0007669"/>
    <property type="project" value="TreeGrafter"/>
</dbReference>
<dbReference type="AlphaFoldDB" id="A0A7S4EFM2"/>
<comment type="similarity">
    <text evidence="1">Belongs to the SLBP family.</text>
</comment>
<dbReference type="Gene3D" id="1.10.8.1120">
    <property type="entry name" value="Histone RNA hairpin-binding protein RNA-binding domain"/>
    <property type="match status" value="1"/>
</dbReference>
<protein>
    <recommendedName>
        <fullName evidence="4">Histone RNA hairpin-binding protein RNA-binding domain-containing protein</fullName>
    </recommendedName>
</protein>
<evidence type="ECO:0000256" key="2">
    <source>
        <dbReference type="ARBA" id="ARBA00022884"/>
    </source>
</evidence>
<evidence type="ECO:0000313" key="5">
    <source>
        <dbReference type="EMBL" id="CAE0709584.1"/>
    </source>
</evidence>
<proteinExistence type="inferred from homology"/>
<evidence type="ECO:0000256" key="3">
    <source>
        <dbReference type="SAM" id="MobiDB-lite"/>
    </source>
</evidence>
<dbReference type="InterPro" id="IPR026502">
    <property type="entry name" value="SLBP1/SLBP2"/>
</dbReference>
<dbReference type="GO" id="GO:0071204">
    <property type="term" value="C:histone pre-mRNA 3'end processing complex"/>
    <property type="evidence" value="ECO:0007669"/>
    <property type="project" value="TreeGrafter"/>
</dbReference>
<keyword evidence="2" id="KW-0694">RNA-binding</keyword>
<feature type="region of interest" description="Disordered" evidence="3">
    <location>
        <begin position="215"/>
        <end position="265"/>
    </location>
</feature>
<reference evidence="5" key="1">
    <citation type="submission" date="2021-01" db="EMBL/GenBank/DDBJ databases">
        <authorList>
            <person name="Corre E."/>
            <person name="Pelletier E."/>
            <person name="Niang G."/>
            <person name="Scheremetjew M."/>
            <person name="Finn R."/>
            <person name="Kale V."/>
            <person name="Holt S."/>
            <person name="Cochrane G."/>
            <person name="Meng A."/>
            <person name="Brown T."/>
            <person name="Cohen L."/>
        </authorList>
    </citation>
    <scope>NUCLEOTIDE SEQUENCE</scope>
    <source>
        <strain evidence="5">10249 10 AB</strain>
    </source>
</reference>
<dbReference type="InterPro" id="IPR029344">
    <property type="entry name" value="SLBP_RNA_bind"/>
</dbReference>
<feature type="domain" description="Histone RNA hairpin-binding protein RNA-binding" evidence="4">
    <location>
        <begin position="69"/>
        <end position="139"/>
    </location>
</feature>
<organism evidence="5">
    <name type="scientific">Pseudo-nitzschia australis</name>
    <dbReference type="NCBI Taxonomy" id="44445"/>
    <lineage>
        <taxon>Eukaryota</taxon>
        <taxon>Sar</taxon>
        <taxon>Stramenopiles</taxon>
        <taxon>Ochrophyta</taxon>
        <taxon>Bacillariophyta</taxon>
        <taxon>Bacillariophyceae</taxon>
        <taxon>Bacillariophycidae</taxon>
        <taxon>Bacillariales</taxon>
        <taxon>Bacillariaceae</taxon>
        <taxon>Pseudo-nitzschia</taxon>
    </lineage>
</organism>
<name>A0A7S4EFM2_9STRA</name>
<feature type="compositionally biased region" description="Acidic residues" evidence="3">
    <location>
        <begin position="247"/>
        <end position="265"/>
    </location>
</feature>
<evidence type="ECO:0000256" key="1">
    <source>
        <dbReference type="ARBA" id="ARBA00006151"/>
    </source>
</evidence>
<dbReference type="PANTHER" id="PTHR17408:SF0">
    <property type="entry name" value="HISTONE RNA HAIRPIN-BINDING PROTEIN"/>
    <property type="match status" value="1"/>
</dbReference>
<dbReference type="PANTHER" id="PTHR17408">
    <property type="entry name" value="HISTONE RNA HAIRPIN-BINDING PROTEIN"/>
    <property type="match status" value="1"/>
</dbReference>
<gene>
    <name evidence="5" type="ORF">PAUS00366_LOCUS2304</name>
</gene>